<evidence type="ECO:0000256" key="3">
    <source>
        <dbReference type="ARBA" id="ARBA00022692"/>
    </source>
</evidence>
<comment type="caution">
    <text evidence="7">The sequence shown here is derived from an EMBL/GenBank/DDBJ whole genome shotgun (WGS) entry which is preliminary data.</text>
</comment>
<dbReference type="EMBL" id="LSRX01000271">
    <property type="protein sequence ID" value="OLQ02186.1"/>
    <property type="molecule type" value="Genomic_DNA"/>
</dbReference>
<protein>
    <submittedName>
        <fullName evidence="7">Uncharacterized protein</fullName>
    </submittedName>
</protein>
<dbReference type="Proteomes" id="UP000186817">
    <property type="component" value="Unassembled WGS sequence"/>
</dbReference>
<dbReference type="GO" id="GO:0005737">
    <property type="term" value="C:cytoplasm"/>
    <property type="evidence" value="ECO:0007669"/>
    <property type="project" value="TreeGrafter"/>
</dbReference>
<proteinExistence type="inferred from homology"/>
<sequence>MATGGGSKSSCPMLLNILYLRSALRDVAMRLITSPCLDKCLRVGVIAQRVAKWQVGNLELWDIVINEFQRHRVKFSNLGLEHFQAAFAGKVFGAQNLWEECSDALRRRRELSEIWTFWDLRYAELLASNRAYAAANAALERLTELQLTVEQTSMHPVDVRIVPDRYHSVNRPVRFPTLYTLAMSAAVYAVHAARWAQSNHRVTMQDLQELGTEMFRRLTWATTPKSPKHFTDVVYSSMLKEWEQEQARLLSRCWRGRLKGLRLELTSRAKAAQQWTLRNPITTSSLAGLTSTVASDFLVQRYFEKRESTDLRRSAIMGLFGLGYIGFLQHFLYTGFWPKFLKVSRLTGPKAVLFQVFGDQGLYMPCAYLPVFYTVKEMAGPTGLLITTSEAAVAGVARYWENLRSDLQLCYCYWLPMQGISFGVIPTALRVVFMSVASLGWQLGLGVAMLGSSGS</sequence>
<evidence type="ECO:0000256" key="6">
    <source>
        <dbReference type="SAM" id="Phobius"/>
    </source>
</evidence>
<evidence type="ECO:0000313" key="7">
    <source>
        <dbReference type="EMBL" id="OLQ02186.1"/>
    </source>
</evidence>
<dbReference type="PANTHER" id="PTHR11266">
    <property type="entry name" value="PEROXISOMAL MEMBRANE PROTEIN 2, PXMP2 MPV17"/>
    <property type="match status" value="1"/>
</dbReference>
<keyword evidence="8" id="KW-1185">Reference proteome</keyword>
<keyword evidence="3 6" id="KW-0812">Transmembrane</keyword>
<comment type="similarity">
    <text evidence="2">Belongs to the peroxisomal membrane protein PXMP2/4 family.</text>
</comment>
<dbReference type="InterPro" id="IPR007248">
    <property type="entry name" value="Mpv17_PMP22"/>
</dbReference>
<dbReference type="OrthoDB" id="430207at2759"/>
<evidence type="ECO:0000313" key="8">
    <source>
        <dbReference type="Proteomes" id="UP000186817"/>
    </source>
</evidence>
<organism evidence="7 8">
    <name type="scientific">Symbiodinium microadriaticum</name>
    <name type="common">Dinoflagellate</name>
    <name type="synonym">Zooxanthella microadriatica</name>
    <dbReference type="NCBI Taxonomy" id="2951"/>
    <lineage>
        <taxon>Eukaryota</taxon>
        <taxon>Sar</taxon>
        <taxon>Alveolata</taxon>
        <taxon>Dinophyceae</taxon>
        <taxon>Suessiales</taxon>
        <taxon>Symbiodiniaceae</taxon>
        <taxon>Symbiodinium</taxon>
    </lineage>
</organism>
<comment type="subcellular location">
    <subcellularLocation>
        <location evidence="1">Membrane</location>
        <topology evidence="1">Multi-pass membrane protein</topology>
    </subcellularLocation>
</comment>
<keyword evidence="5 6" id="KW-0472">Membrane</keyword>
<gene>
    <name evidence="7" type="ORF">AK812_SmicGene14997</name>
</gene>
<evidence type="ECO:0000256" key="1">
    <source>
        <dbReference type="ARBA" id="ARBA00004141"/>
    </source>
</evidence>
<dbReference type="GO" id="GO:0016020">
    <property type="term" value="C:membrane"/>
    <property type="evidence" value="ECO:0007669"/>
    <property type="project" value="UniProtKB-SubCell"/>
</dbReference>
<reference evidence="7 8" key="1">
    <citation type="submission" date="2016-02" db="EMBL/GenBank/DDBJ databases">
        <title>Genome analysis of coral dinoflagellate symbionts highlights evolutionary adaptations to a symbiotic lifestyle.</title>
        <authorList>
            <person name="Aranda M."/>
            <person name="Li Y."/>
            <person name="Liew Y.J."/>
            <person name="Baumgarten S."/>
            <person name="Simakov O."/>
            <person name="Wilson M."/>
            <person name="Piel J."/>
            <person name="Ashoor H."/>
            <person name="Bougouffa S."/>
            <person name="Bajic V.B."/>
            <person name="Ryu T."/>
            <person name="Ravasi T."/>
            <person name="Bayer T."/>
            <person name="Micklem G."/>
            <person name="Kim H."/>
            <person name="Bhak J."/>
            <person name="Lajeunesse T.C."/>
            <person name="Voolstra C.R."/>
        </authorList>
    </citation>
    <scope>NUCLEOTIDE SEQUENCE [LARGE SCALE GENOMIC DNA]</scope>
    <source>
        <strain evidence="7 8">CCMP2467</strain>
    </source>
</reference>
<name>A0A1Q9E435_SYMMI</name>
<dbReference type="AlphaFoldDB" id="A0A1Q9E435"/>
<evidence type="ECO:0000256" key="5">
    <source>
        <dbReference type="ARBA" id="ARBA00023136"/>
    </source>
</evidence>
<dbReference type="PANTHER" id="PTHR11266:SF21">
    <property type="entry name" value="ACT DOMAIN-CONTAINING PROTEIN"/>
    <property type="match status" value="1"/>
</dbReference>
<dbReference type="Pfam" id="PF04117">
    <property type="entry name" value="Mpv17_PMP22"/>
    <property type="match status" value="1"/>
</dbReference>
<evidence type="ECO:0000256" key="4">
    <source>
        <dbReference type="ARBA" id="ARBA00022989"/>
    </source>
</evidence>
<accession>A0A1Q9E435</accession>
<feature type="transmembrane region" description="Helical" evidence="6">
    <location>
        <begin position="315"/>
        <end position="336"/>
    </location>
</feature>
<keyword evidence="4 6" id="KW-1133">Transmembrane helix</keyword>
<evidence type="ECO:0000256" key="2">
    <source>
        <dbReference type="ARBA" id="ARBA00006824"/>
    </source>
</evidence>